<evidence type="ECO:0000256" key="2">
    <source>
        <dbReference type="ARBA" id="ARBA00022748"/>
    </source>
</evidence>
<evidence type="ECO:0000313" key="7">
    <source>
        <dbReference type="Proteomes" id="UP000199437"/>
    </source>
</evidence>
<dbReference type="InterPro" id="IPR050553">
    <property type="entry name" value="Thioredoxin_ResA/DsbE_sf"/>
</dbReference>
<dbReference type="STRING" id="1267423.SAMN05216290_0497"/>
<dbReference type="Proteomes" id="UP000199437">
    <property type="component" value="Unassembled WGS sequence"/>
</dbReference>
<evidence type="ECO:0000256" key="4">
    <source>
        <dbReference type="ARBA" id="ARBA00023284"/>
    </source>
</evidence>
<keyword evidence="6" id="KW-0413">Isomerase</keyword>
<reference evidence="7" key="1">
    <citation type="submission" date="2016-10" db="EMBL/GenBank/DDBJ databases">
        <authorList>
            <person name="Varghese N."/>
            <person name="Submissions S."/>
        </authorList>
    </citation>
    <scope>NUCLEOTIDE SEQUENCE [LARGE SCALE GENOMIC DNA]</scope>
    <source>
        <strain evidence="7">CGMCC 1.12402</strain>
    </source>
</reference>
<dbReference type="Pfam" id="PF08534">
    <property type="entry name" value="Redoxin"/>
    <property type="match status" value="1"/>
</dbReference>
<dbReference type="SUPFAM" id="SSF52833">
    <property type="entry name" value="Thioredoxin-like"/>
    <property type="match status" value="1"/>
</dbReference>
<dbReference type="GO" id="GO:0030313">
    <property type="term" value="C:cell envelope"/>
    <property type="evidence" value="ECO:0007669"/>
    <property type="project" value="UniProtKB-SubCell"/>
</dbReference>
<dbReference type="OrthoDB" id="6399635at2"/>
<gene>
    <name evidence="6" type="ORF">SAMN05216290_0497</name>
</gene>
<dbReference type="CDD" id="cd02966">
    <property type="entry name" value="TlpA_like_family"/>
    <property type="match status" value="1"/>
</dbReference>
<dbReference type="InterPro" id="IPR013766">
    <property type="entry name" value="Thioredoxin_domain"/>
</dbReference>
<accession>A0A1I0MM81</accession>
<evidence type="ECO:0000256" key="1">
    <source>
        <dbReference type="ARBA" id="ARBA00004196"/>
    </source>
</evidence>
<keyword evidence="7" id="KW-1185">Reference proteome</keyword>
<dbReference type="PANTHER" id="PTHR42852:SF6">
    <property type="entry name" value="THIOL:DISULFIDE INTERCHANGE PROTEIN DSBE"/>
    <property type="match status" value="1"/>
</dbReference>
<evidence type="ECO:0000313" key="6">
    <source>
        <dbReference type="EMBL" id="SEV89068.1"/>
    </source>
</evidence>
<dbReference type="InterPro" id="IPR013740">
    <property type="entry name" value="Redoxin"/>
</dbReference>
<sequence length="549" mass="62386">MVSSHNIIILIFILLSLKINTELCAQELVLSDTITVKLERRVGNGPFPHASTLINPATTDSTDRSYGLTELYKNLPEGLDDHIFSIGVWNSDVLQSAWSRLKTGLIDSTRFQSAWYNDLTEEELARFVDEFVDTQVSLLYAEKGDEHIFIVDTDNDEEFIDEVPQYLKRPKPGLESLTYNSPITAAAVERVIDGKVVQDSAYLALNPFKGLVTIGVRSHSYTSLNLDGETKHIYLSNRGAGIRFDKNTLRVMALSDPFSEEDTATMAMNPVLQLELGERITTAYGSYRIVGVSENGLELKLLQEDENAPWYGTQIGATAPMIEGETIYGEPFKSEEGKFRILDFWATWCAPCLEEIPYLLDVNEFFKDYNFEVVSIADDTKERVEKFIGGRKITWPQLIASETDEVLSDYNVTGYPKYFLLDDKNKVVMRNYLLRGYGLVYEAQKAMQISDKEMAKQVRKGNLLVRVANHQYSKVKFSSEFTPKGAKPMYNRHNPEHNWERGFDVEAGVYKTQIVYEVRGEFSTRYKELEIHVTGEAGQVVELDFSKNN</sequence>
<comment type="subcellular location">
    <subcellularLocation>
        <location evidence="1">Cell envelope</location>
    </subcellularLocation>
</comment>
<dbReference type="PROSITE" id="PS00194">
    <property type="entry name" value="THIOREDOXIN_1"/>
    <property type="match status" value="1"/>
</dbReference>
<dbReference type="AlphaFoldDB" id="A0A1I0MM81"/>
<organism evidence="6 7">
    <name type="scientific">Roseivirga pacifica</name>
    <dbReference type="NCBI Taxonomy" id="1267423"/>
    <lineage>
        <taxon>Bacteria</taxon>
        <taxon>Pseudomonadati</taxon>
        <taxon>Bacteroidota</taxon>
        <taxon>Cytophagia</taxon>
        <taxon>Cytophagales</taxon>
        <taxon>Roseivirgaceae</taxon>
        <taxon>Roseivirga</taxon>
    </lineage>
</organism>
<dbReference type="Gene3D" id="3.40.30.10">
    <property type="entry name" value="Glutaredoxin"/>
    <property type="match status" value="1"/>
</dbReference>
<dbReference type="PANTHER" id="PTHR42852">
    <property type="entry name" value="THIOL:DISULFIDE INTERCHANGE PROTEIN DSBE"/>
    <property type="match status" value="1"/>
</dbReference>
<dbReference type="GO" id="GO:0017004">
    <property type="term" value="P:cytochrome complex assembly"/>
    <property type="evidence" value="ECO:0007669"/>
    <property type="project" value="UniProtKB-KW"/>
</dbReference>
<dbReference type="PROSITE" id="PS51352">
    <property type="entry name" value="THIOREDOXIN_2"/>
    <property type="match status" value="1"/>
</dbReference>
<dbReference type="InterPro" id="IPR017937">
    <property type="entry name" value="Thioredoxin_CS"/>
</dbReference>
<dbReference type="GO" id="GO:0016853">
    <property type="term" value="F:isomerase activity"/>
    <property type="evidence" value="ECO:0007669"/>
    <property type="project" value="UniProtKB-KW"/>
</dbReference>
<keyword evidence="4" id="KW-0676">Redox-active center</keyword>
<evidence type="ECO:0000256" key="3">
    <source>
        <dbReference type="ARBA" id="ARBA00023157"/>
    </source>
</evidence>
<dbReference type="GO" id="GO:0016491">
    <property type="term" value="F:oxidoreductase activity"/>
    <property type="evidence" value="ECO:0007669"/>
    <property type="project" value="InterPro"/>
</dbReference>
<proteinExistence type="predicted"/>
<evidence type="ECO:0000259" key="5">
    <source>
        <dbReference type="PROSITE" id="PS51352"/>
    </source>
</evidence>
<dbReference type="InterPro" id="IPR036249">
    <property type="entry name" value="Thioredoxin-like_sf"/>
</dbReference>
<keyword evidence="3" id="KW-1015">Disulfide bond</keyword>
<dbReference type="EMBL" id="FOIR01000001">
    <property type="protein sequence ID" value="SEV89068.1"/>
    <property type="molecule type" value="Genomic_DNA"/>
</dbReference>
<keyword evidence="2" id="KW-0201">Cytochrome c-type biogenesis</keyword>
<protein>
    <submittedName>
        <fullName evidence="6">Thiol-disulfide isomerase or thioredoxin</fullName>
    </submittedName>
</protein>
<feature type="domain" description="Thioredoxin" evidence="5">
    <location>
        <begin position="313"/>
        <end position="455"/>
    </location>
</feature>
<name>A0A1I0MM81_9BACT</name>